<keyword evidence="3 6" id="KW-0547">Nucleotide-binding</keyword>
<dbReference type="GO" id="GO:0005524">
    <property type="term" value="F:ATP binding"/>
    <property type="evidence" value="ECO:0007669"/>
    <property type="project" value="UniProtKB-UniRule"/>
</dbReference>
<dbReference type="SUPFAM" id="SSF52540">
    <property type="entry name" value="P-loop containing nucleoside triphosphate hydrolases"/>
    <property type="match status" value="1"/>
</dbReference>
<evidence type="ECO:0000256" key="5">
    <source>
        <dbReference type="ARBA" id="ARBA00023125"/>
    </source>
</evidence>
<keyword evidence="4 6" id="KW-0067">ATP-binding</keyword>
<dbReference type="EC" id="3.6.4.12" evidence="6"/>
<feature type="non-terminal residue" evidence="8">
    <location>
        <position position="1"/>
    </location>
</feature>
<dbReference type="GO" id="GO:0005634">
    <property type="term" value="C:nucleus"/>
    <property type="evidence" value="ECO:0007669"/>
    <property type="project" value="TreeGrafter"/>
</dbReference>
<keyword evidence="6" id="KW-0378">Hydrolase</keyword>
<organism evidence="8 9">
    <name type="scientific">Syncephalis pseudoplumigaleata</name>
    <dbReference type="NCBI Taxonomy" id="1712513"/>
    <lineage>
        <taxon>Eukaryota</taxon>
        <taxon>Fungi</taxon>
        <taxon>Fungi incertae sedis</taxon>
        <taxon>Zoopagomycota</taxon>
        <taxon>Zoopagomycotina</taxon>
        <taxon>Zoopagomycetes</taxon>
        <taxon>Zoopagales</taxon>
        <taxon>Piptocephalidaceae</taxon>
        <taxon>Syncephalis</taxon>
    </lineage>
</organism>
<dbReference type="EMBL" id="KZ990513">
    <property type="protein sequence ID" value="RKP24005.1"/>
    <property type="molecule type" value="Genomic_DNA"/>
</dbReference>
<evidence type="ECO:0000256" key="4">
    <source>
        <dbReference type="ARBA" id="ARBA00022840"/>
    </source>
</evidence>
<dbReference type="InterPro" id="IPR027417">
    <property type="entry name" value="P-loop_NTPase"/>
</dbReference>
<dbReference type="Gene3D" id="3.40.50.300">
    <property type="entry name" value="P-loop containing nucleotide triphosphate hydrolases"/>
    <property type="match status" value="1"/>
</dbReference>
<comment type="function">
    <text evidence="6">Acts as component of the MCM2-7 complex (MCM complex) which is the replicative helicase essential for 'once per cell cycle' DNA replication initiation and elongation in eukaryotic cells. The active ATPase sites in the MCM2-7 ring are formed through the interaction surfaces of two neighboring subunits such that a critical structure of a conserved arginine finger motif is provided in trans relative to the ATP-binding site of the Walker A box of the adjacent subunit. The six ATPase active sites, however, are likely to contribute differentially to the complex helicase activity.</text>
</comment>
<dbReference type="PANTHER" id="PTHR11630:SF66">
    <property type="entry name" value="DNA REPLICATION LICENSING FACTOR MCM4"/>
    <property type="match status" value="1"/>
</dbReference>
<dbReference type="PRINTS" id="PR01660">
    <property type="entry name" value="MCMPROTEIN4"/>
</dbReference>
<keyword evidence="2 6" id="KW-0235">DNA replication</keyword>
<keyword evidence="6" id="KW-0347">Helicase</keyword>
<dbReference type="InterPro" id="IPR001208">
    <property type="entry name" value="MCM_dom"/>
</dbReference>
<name>A0A4P9YVZ9_9FUNG</name>
<comment type="catalytic activity">
    <reaction evidence="6">
        <text>ATP + H2O = ADP + phosphate + H(+)</text>
        <dbReference type="Rhea" id="RHEA:13065"/>
        <dbReference type="ChEBI" id="CHEBI:15377"/>
        <dbReference type="ChEBI" id="CHEBI:15378"/>
        <dbReference type="ChEBI" id="CHEBI:30616"/>
        <dbReference type="ChEBI" id="CHEBI:43474"/>
        <dbReference type="ChEBI" id="CHEBI:456216"/>
        <dbReference type="EC" id="3.6.4.12"/>
    </reaction>
</comment>
<dbReference type="AlphaFoldDB" id="A0A4P9YVZ9"/>
<evidence type="ECO:0000256" key="1">
    <source>
        <dbReference type="ARBA" id="ARBA00008010"/>
    </source>
</evidence>
<dbReference type="Pfam" id="PF00493">
    <property type="entry name" value="MCM"/>
    <property type="match status" value="1"/>
</dbReference>
<sequence>VSVAKAGIITTLNARSSILACANPIDSRWNEKLPVAQNIDLPPPLLSRQVQFDLVYLLLDKVDETRDRRLARHLVSLYLEDSPISAVDSLPIETFTKYLSYARTHVQPEIDDDAAQLLVESYVELRGLGQHRRITATTRQLESMIRLSEAHARMRLSPRVEASDVHEASRLLRAAMKTSATDPRTGLIDMDLINTGIGAMSRTQLDAMKREVRQLLVNREASSVKWSSLLAELTAQSQAVSVATNDDEWRRRWLTRVLRVCKHTCMVPCTYKQSE</sequence>
<accession>A0A4P9YVZ9</accession>
<dbReference type="PANTHER" id="PTHR11630">
    <property type="entry name" value="DNA REPLICATION LICENSING FACTOR MCM FAMILY MEMBER"/>
    <property type="match status" value="1"/>
</dbReference>
<evidence type="ECO:0000259" key="7">
    <source>
        <dbReference type="PROSITE" id="PS50051"/>
    </source>
</evidence>
<keyword evidence="9" id="KW-1185">Reference proteome</keyword>
<comment type="subunit">
    <text evidence="6">Component of the MCM2-7 complex.</text>
</comment>
<comment type="similarity">
    <text evidence="1 6">Belongs to the MCM family.</text>
</comment>
<evidence type="ECO:0000256" key="6">
    <source>
        <dbReference type="RuleBase" id="RU368062"/>
    </source>
</evidence>
<dbReference type="GO" id="GO:0016787">
    <property type="term" value="F:hydrolase activity"/>
    <property type="evidence" value="ECO:0007669"/>
    <property type="project" value="UniProtKB-KW"/>
</dbReference>
<dbReference type="GO" id="GO:0000727">
    <property type="term" value="P:double-strand break repair via break-induced replication"/>
    <property type="evidence" value="ECO:0007669"/>
    <property type="project" value="TreeGrafter"/>
</dbReference>
<evidence type="ECO:0000256" key="2">
    <source>
        <dbReference type="ARBA" id="ARBA00022705"/>
    </source>
</evidence>
<dbReference type="GO" id="GO:0017116">
    <property type="term" value="F:single-stranded DNA helicase activity"/>
    <property type="evidence" value="ECO:0007669"/>
    <property type="project" value="TreeGrafter"/>
</dbReference>
<keyword evidence="5 6" id="KW-0238">DNA-binding</keyword>
<gene>
    <name evidence="8" type="ORF">SYNPS1DRAFT_17794</name>
</gene>
<dbReference type="SMART" id="SM00350">
    <property type="entry name" value="MCM"/>
    <property type="match status" value="1"/>
</dbReference>
<dbReference type="OrthoDB" id="10251574at2759"/>
<dbReference type="GO" id="GO:0042555">
    <property type="term" value="C:MCM complex"/>
    <property type="evidence" value="ECO:0007669"/>
    <property type="project" value="UniProtKB-UniRule"/>
</dbReference>
<dbReference type="GO" id="GO:0003697">
    <property type="term" value="F:single-stranded DNA binding"/>
    <property type="evidence" value="ECO:0007669"/>
    <property type="project" value="TreeGrafter"/>
</dbReference>
<dbReference type="GO" id="GO:0006271">
    <property type="term" value="P:DNA strand elongation involved in DNA replication"/>
    <property type="evidence" value="ECO:0007669"/>
    <property type="project" value="TreeGrafter"/>
</dbReference>
<dbReference type="InterPro" id="IPR008047">
    <property type="entry name" value="MCM_4"/>
</dbReference>
<dbReference type="GO" id="GO:1902975">
    <property type="term" value="P:mitotic DNA replication initiation"/>
    <property type="evidence" value="ECO:0007669"/>
    <property type="project" value="TreeGrafter"/>
</dbReference>
<feature type="domain" description="MCM C-terminal AAA(+) ATPase" evidence="7">
    <location>
        <begin position="1"/>
        <end position="74"/>
    </location>
</feature>
<dbReference type="Pfam" id="PF17855">
    <property type="entry name" value="MCM_lid"/>
    <property type="match status" value="1"/>
</dbReference>
<protein>
    <recommendedName>
        <fullName evidence="6">DNA replication licensing factor MCM4</fullName>
        <ecNumber evidence="6">3.6.4.12</ecNumber>
    </recommendedName>
</protein>
<dbReference type="InterPro" id="IPR041562">
    <property type="entry name" value="MCM_lid"/>
</dbReference>
<evidence type="ECO:0000313" key="8">
    <source>
        <dbReference type="EMBL" id="RKP24005.1"/>
    </source>
</evidence>
<proteinExistence type="inferred from homology"/>
<dbReference type="PROSITE" id="PS50051">
    <property type="entry name" value="MCM_2"/>
    <property type="match status" value="1"/>
</dbReference>
<evidence type="ECO:0000313" key="9">
    <source>
        <dbReference type="Proteomes" id="UP000278143"/>
    </source>
</evidence>
<dbReference type="Proteomes" id="UP000278143">
    <property type="component" value="Unassembled WGS sequence"/>
</dbReference>
<reference evidence="9" key="1">
    <citation type="journal article" date="2018" name="Nat. Microbiol.">
        <title>Leveraging single-cell genomics to expand the fungal tree of life.</title>
        <authorList>
            <person name="Ahrendt S.R."/>
            <person name="Quandt C.A."/>
            <person name="Ciobanu D."/>
            <person name="Clum A."/>
            <person name="Salamov A."/>
            <person name="Andreopoulos B."/>
            <person name="Cheng J.F."/>
            <person name="Woyke T."/>
            <person name="Pelin A."/>
            <person name="Henrissat B."/>
            <person name="Reynolds N.K."/>
            <person name="Benny G.L."/>
            <person name="Smith M.E."/>
            <person name="James T.Y."/>
            <person name="Grigoriev I.V."/>
        </authorList>
    </citation>
    <scope>NUCLEOTIDE SEQUENCE [LARGE SCALE GENOMIC DNA]</scope>
    <source>
        <strain evidence="9">Benny S71-1</strain>
    </source>
</reference>
<evidence type="ECO:0000256" key="3">
    <source>
        <dbReference type="ARBA" id="ARBA00022741"/>
    </source>
</evidence>
<dbReference type="InterPro" id="IPR031327">
    <property type="entry name" value="MCM"/>
</dbReference>
<keyword evidence="6" id="KW-0539">Nucleus</keyword>